<dbReference type="InterPro" id="IPR003245">
    <property type="entry name" value="Phytocyanin_dom"/>
</dbReference>
<reference evidence="3" key="4">
    <citation type="journal article" date="2007" name="Genome Res.">
        <title>Curated Genome Annotation of Oryza sativa ssp. japonica and Comparative Genome Analysis with Arabidopsis thaliana.</title>
        <authorList>
            <consortium name="The Rice Annotation Project (RAP)"/>
            <person name="Itoh T."/>
            <person name="Tanaka T."/>
            <person name="Barrero R.A."/>
            <person name="Yamasaki C."/>
            <person name="Fujii Y."/>
            <person name="Hilton P.B."/>
            <person name="Antonio B.A."/>
            <person name="Aono H."/>
            <person name="Apweiler R."/>
            <person name="Bruskiewich R."/>
            <person name="Bureau T."/>
            <person name="Burr F."/>
            <person name="Costa de Oliveira A."/>
            <person name="Fuks G."/>
            <person name="Habara T."/>
            <person name="Haberer G."/>
            <person name="Han B."/>
            <person name="Harada E."/>
            <person name="Hiraki A.T."/>
            <person name="Hirochika H."/>
            <person name="Hoen D."/>
            <person name="Hokari H."/>
            <person name="Hosokawa S."/>
            <person name="Hsing Y."/>
            <person name="Ikawa H."/>
            <person name="Ikeo K."/>
            <person name="Imanishi T."/>
            <person name="Ito Y."/>
            <person name="Jaiswal P."/>
            <person name="Kanno M."/>
            <person name="Kawahara Y."/>
            <person name="Kawamura T."/>
            <person name="Kawashima H."/>
            <person name="Khurana J.P."/>
            <person name="Kikuchi S."/>
            <person name="Komatsu S."/>
            <person name="Koyanagi K.O."/>
            <person name="Kubooka H."/>
            <person name="Lieberherr D."/>
            <person name="Lin Y.C."/>
            <person name="Lonsdale D."/>
            <person name="Matsumoto T."/>
            <person name="Matsuya A."/>
            <person name="McCombie W.R."/>
            <person name="Messing J."/>
            <person name="Miyao A."/>
            <person name="Mulder N."/>
            <person name="Nagamura Y."/>
            <person name="Nam J."/>
            <person name="Namiki N."/>
            <person name="Numa H."/>
            <person name="Nurimoto S."/>
            <person name="O'donovan C."/>
            <person name="Ohyanagi H."/>
            <person name="Okido T."/>
            <person name="Oota S."/>
            <person name="Osato N."/>
            <person name="Palmer L.E."/>
            <person name="Quetier F."/>
            <person name="Raghuvanshi S."/>
            <person name="Saichi N."/>
            <person name="Sakai H."/>
            <person name="Sakai Y."/>
            <person name="Sakata K."/>
            <person name="Sakurai T."/>
            <person name="Sato F."/>
            <person name="Sato Y."/>
            <person name="Schoof H."/>
            <person name="Seki M."/>
            <person name="Shibata M."/>
            <person name="Shimizu Y."/>
            <person name="Shinozaki K."/>
            <person name="Shinso Y."/>
            <person name="Singh N.K."/>
            <person name="Smith-White B."/>
            <person name="Takeda J."/>
            <person name="Tanino M."/>
            <person name="Tatusova T."/>
            <person name="Thongjuea S."/>
            <person name="Todokoro F."/>
            <person name="Tsugane M."/>
            <person name="Tyagi A.K."/>
            <person name="Vanavichit A."/>
            <person name="Wang A."/>
            <person name="Wing R.A."/>
            <person name="Yamaguchi K."/>
            <person name="Yamamoto M."/>
            <person name="Yamamoto N."/>
            <person name="Yu Y."/>
            <person name="Zhang H."/>
            <person name="Zhao Q."/>
            <person name="Higo K."/>
            <person name="Burr B."/>
            <person name="Gojobori T."/>
            <person name="Sasaki T."/>
        </authorList>
    </citation>
    <scope>NUCLEOTIDE SEQUENCE</scope>
</reference>
<dbReference type="Proteomes" id="UP000000763">
    <property type="component" value="Chromosome 7"/>
</dbReference>
<accession>Q0D5B3</accession>
<dbReference type="InterPro" id="IPR008972">
    <property type="entry name" value="Cupredoxin"/>
</dbReference>
<evidence type="ECO:0000313" key="2">
    <source>
        <dbReference type="EMBL" id="BAC84659.1"/>
    </source>
</evidence>
<dbReference type="PROSITE" id="PS51485">
    <property type="entry name" value="PHYTOCYANIN"/>
    <property type="match status" value="1"/>
</dbReference>
<dbReference type="EMBL" id="AP008213">
    <property type="protein sequence ID" value="BAF21960.1"/>
    <property type="molecule type" value="Genomic_DNA"/>
</dbReference>
<proteinExistence type="predicted"/>
<dbReference type="Gramene" id="Os07t0570600-01">
    <property type="protein sequence ID" value="Os07t0570600-01"/>
    <property type="gene ID" value="Os07g0570600"/>
</dbReference>
<reference evidence="3" key="8">
    <citation type="submission" date="2012-08" db="EMBL/GenBank/DDBJ databases">
        <title>The Second Rice Annotation Project Meeting (RAP2).</title>
        <authorList>
            <consortium name="The Rice Annotation Project (RAP)"/>
        </authorList>
    </citation>
    <scope>NUCLEOTIDE SEQUENCE</scope>
</reference>
<dbReference type="GO" id="GO:0009055">
    <property type="term" value="F:electron transfer activity"/>
    <property type="evidence" value="ECO:0007669"/>
    <property type="project" value="InterPro"/>
</dbReference>
<reference evidence="3" key="3">
    <citation type="journal article" date="2006" name="Nucleic Acids Res.">
        <title>The Rice Annotation Project Database (RAP-DB): hub for Oryza sativa ssp. japonica genome information.</title>
        <authorList>
            <person name="Ohyanagi H."/>
            <person name="Tanaka T."/>
            <person name="Sakai H."/>
            <person name="Shigemoto Y."/>
            <person name="Yamaguchi K."/>
            <person name="Habara T."/>
            <person name="Fujii Y."/>
            <person name="Antonio B.A."/>
            <person name="Nagamura Y."/>
            <person name="Imanishi T."/>
            <person name="Ikeo K."/>
            <person name="Itoh T."/>
            <person name="Gojobori T."/>
            <person name="Sasaki T."/>
        </authorList>
    </citation>
    <scope>NUCLEOTIDE SEQUENCE</scope>
</reference>
<evidence type="ECO:0000259" key="1">
    <source>
        <dbReference type="PROSITE" id="PS51485"/>
    </source>
</evidence>
<reference evidence="2" key="1">
    <citation type="submission" date="2002-11" db="EMBL/GenBank/DDBJ databases">
        <title>Oryza sativa nipponbare(GA3) genomic DNA, chromosome 7, BAC clone:OJ1121_A05.</title>
        <authorList>
            <person name="Sasaki T."/>
            <person name="Matsumoto T."/>
            <person name="Katayose Y."/>
        </authorList>
    </citation>
    <scope>NUCLEOTIDE SEQUENCE</scope>
</reference>
<evidence type="ECO:0000313" key="3">
    <source>
        <dbReference type="EMBL" id="BAF21960.1"/>
    </source>
</evidence>
<organism evidence="3 4">
    <name type="scientific">Oryza sativa subsp. japonica</name>
    <name type="common">Rice</name>
    <dbReference type="NCBI Taxonomy" id="39947"/>
    <lineage>
        <taxon>Eukaryota</taxon>
        <taxon>Viridiplantae</taxon>
        <taxon>Streptophyta</taxon>
        <taxon>Embryophyta</taxon>
        <taxon>Tracheophyta</taxon>
        <taxon>Spermatophyta</taxon>
        <taxon>Magnoliopsida</taxon>
        <taxon>Liliopsida</taxon>
        <taxon>Poales</taxon>
        <taxon>Poaceae</taxon>
        <taxon>BOP clade</taxon>
        <taxon>Oryzoideae</taxon>
        <taxon>Oryzeae</taxon>
        <taxon>Oryzinae</taxon>
        <taxon>Oryza</taxon>
        <taxon>Oryza sativa</taxon>
    </lineage>
</organism>
<dbReference type="KEGG" id="dosa:Os07g0570600"/>
<reference evidence="3" key="5">
    <citation type="journal article" date="2008" name="Nucleic Acids Res.">
        <title>The Rice Annotation Project Database (RAP-DB): 2008 update.</title>
        <authorList>
            <consortium name="The Rice Annotation Project (RAP)"/>
            <person name="Tanaka T."/>
            <person name="Antonio B.A."/>
            <person name="Kikuchi S."/>
            <person name="Matsumoto T."/>
            <person name="Nagamura Y."/>
            <person name="Numa H."/>
            <person name="Sakai H."/>
            <person name="Wu J."/>
            <person name="Itoh T."/>
            <person name="Sasaki T."/>
            <person name="Aono R."/>
            <person name="Fujii Y."/>
            <person name="Habara T."/>
            <person name="Harada E."/>
            <person name="Kanno M."/>
            <person name="Kawahara Y."/>
            <person name="Kawashima H."/>
            <person name="Kubooka H."/>
            <person name="Matsuya A."/>
            <person name="Nakaoka H."/>
            <person name="Saichi N."/>
            <person name="Sanbonmatsu R."/>
            <person name="Sato Y."/>
            <person name="Shinso Y."/>
            <person name="Suzuki M."/>
            <person name="Takeda J."/>
            <person name="Tanino M."/>
            <person name="Todokoro F."/>
            <person name="Yamaguchi K."/>
            <person name="Yamamoto N."/>
            <person name="Yamasaki C."/>
            <person name="Imanishi T."/>
            <person name="Okido T."/>
            <person name="Tada M."/>
            <person name="Ikeo K."/>
            <person name="Tateno Y."/>
            <person name="Gojobori T."/>
            <person name="Lin Y.C."/>
            <person name="Wei F.J."/>
            <person name="Hsing Y.I."/>
            <person name="Zhao Q."/>
            <person name="Han B."/>
            <person name="Kramer M.R."/>
            <person name="McCombie R.W."/>
            <person name="Lonsdale D."/>
            <person name="O'Donovan C.C."/>
            <person name="Whitfield E.J."/>
            <person name="Apweiler R."/>
            <person name="Koyanagi K.O."/>
            <person name="Khurana J.P."/>
            <person name="Raghuvanshi S."/>
            <person name="Singh N.K."/>
            <person name="Tyagi A.K."/>
            <person name="Haberer G."/>
            <person name="Fujisawa M."/>
            <person name="Hosokawa S."/>
            <person name="Ito Y."/>
            <person name="Ikawa H."/>
            <person name="Shibata M."/>
            <person name="Yamamoto M."/>
            <person name="Bruskiewich R.M."/>
            <person name="Hoen D.R."/>
            <person name="Bureau TE."/>
            <person name="Namiki N."/>
            <person name="Ohyanagi H."/>
            <person name="Sakai Y."/>
            <person name="Nobushima S."/>
            <person name="Sakata K."/>
            <person name="Barrero R.A."/>
            <person name="Sato Y."/>
            <person name="Souvorov A."/>
            <person name="Smith-White B."/>
            <person name="Tatusova T."/>
            <person name="An S."/>
            <person name="An G."/>
            <person name="OOta S."/>
            <person name="Fuks G."/>
            <person name="Messing J."/>
            <person name="Christie K.R."/>
            <person name="Lieberherr D."/>
            <person name="Kim H."/>
            <person name="Zuccolo A."/>
            <person name="Wing R.A."/>
            <person name="Nobuta K."/>
            <person name="Green P.J."/>
            <person name="Lu C."/>
            <person name="Meyers BC."/>
            <person name="Chaparro C."/>
            <person name="Piegu B."/>
            <person name="Panaud O."/>
            <person name="Echeverria M."/>
        </authorList>
    </citation>
    <scope>NUCLEOTIDE SEQUENCE</scope>
</reference>
<reference evidence="4" key="6">
    <citation type="journal article" date="2008" name="Nucleic Acids Res.">
        <title>The rice annotation project database (RAP-DB): 2008 update.</title>
        <authorList>
            <consortium name="The rice annotation project (RAP)"/>
        </authorList>
    </citation>
    <scope>GENOME REANNOTATION</scope>
    <source>
        <strain evidence="4">cv. Nipponbare</strain>
    </source>
</reference>
<sequence>MGGGAAASRVSSAMAVAVAAAAALVVMWAGTATAAAAVYEVGDKTGWTIMGSPNYTAWAASKKFHLGDTVGTYVSWRVYPSRSRVLRSSCCIPAFYLLRNIGANDTRL</sequence>
<reference evidence="3" key="7">
    <citation type="submission" date="2012-08" db="EMBL/GenBank/DDBJ databases">
        <title>Oryza sativa nipponbare(GA3) genomic DNA, chromosome 7.</title>
        <authorList>
            <consortium name="IRGSP(International Rice Genome Sequencing Project)"/>
        </authorList>
    </citation>
    <scope>NUCLEOTIDE SEQUENCE</scope>
</reference>
<name>Q0D5B3_ORYSJ</name>
<dbReference type="SUPFAM" id="SSF49503">
    <property type="entry name" value="Cupredoxins"/>
    <property type="match status" value="1"/>
</dbReference>
<gene>
    <name evidence="3" type="ordered locus">Os07g0570600</name>
    <name evidence="2" type="ORF">OJ1121_A05.2</name>
</gene>
<dbReference type="AlphaFoldDB" id="Q0D5B3"/>
<evidence type="ECO:0000313" key="4">
    <source>
        <dbReference type="Proteomes" id="UP000000763"/>
    </source>
</evidence>
<dbReference type="Gene3D" id="2.60.40.420">
    <property type="entry name" value="Cupredoxins - blue copper proteins"/>
    <property type="match status" value="1"/>
</dbReference>
<dbReference type="EMBL" id="AP005908">
    <property type="protein sequence ID" value="BAC84659.1"/>
    <property type="molecule type" value="Genomic_DNA"/>
</dbReference>
<protein>
    <submittedName>
        <fullName evidence="3">Os07g0570600 protein</fullName>
    </submittedName>
</protein>
<feature type="domain" description="Phytocyanin" evidence="1">
    <location>
        <begin position="37"/>
        <end position="108"/>
    </location>
</feature>
<reference evidence="3 4" key="2">
    <citation type="journal article" date="2005" name="Nature">
        <title>The map-based sequence of the rice genome.</title>
        <authorList>
            <consortium name="International rice genome sequencing project (IRGSP)"/>
            <person name="Matsumoto T."/>
            <person name="Wu J."/>
            <person name="Kanamori H."/>
            <person name="Katayose Y."/>
            <person name="Fujisawa M."/>
            <person name="Namiki N."/>
            <person name="Mizuno H."/>
            <person name="Yamamoto K."/>
            <person name="Antonio B.A."/>
            <person name="Baba T."/>
            <person name="Sakata K."/>
            <person name="Nagamura Y."/>
            <person name="Aoki H."/>
            <person name="Arikawa K."/>
            <person name="Arita K."/>
            <person name="Bito T."/>
            <person name="Chiden Y."/>
            <person name="Fujitsuka N."/>
            <person name="Fukunaka R."/>
            <person name="Hamada M."/>
            <person name="Harada C."/>
            <person name="Hayashi A."/>
            <person name="Hijishita S."/>
            <person name="Honda M."/>
            <person name="Hosokawa S."/>
            <person name="Ichikawa Y."/>
            <person name="Idonuma A."/>
            <person name="Iijima M."/>
            <person name="Ikeda M."/>
            <person name="Ikeno M."/>
            <person name="Ito K."/>
            <person name="Ito S."/>
            <person name="Ito T."/>
            <person name="Ito Y."/>
            <person name="Ito Y."/>
            <person name="Iwabuchi A."/>
            <person name="Kamiya K."/>
            <person name="Karasawa W."/>
            <person name="Kurita K."/>
            <person name="Katagiri S."/>
            <person name="Kikuta A."/>
            <person name="Kobayashi H."/>
            <person name="Kobayashi N."/>
            <person name="Machita K."/>
            <person name="Maehara T."/>
            <person name="Masukawa M."/>
            <person name="Mizubayashi T."/>
            <person name="Mukai Y."/>
            <person name="Nagasaki H."/>
            <person name="Nagata Y."/>
            <person name="Naito S."/>
            <person name="Nakashima M."/>
            <person name="Nakama Y."/>
            <person name="Nakamichi Y."/>
            <person name="Nakamura M."/>
            <person name="Meguro A."/>
            <person name="Negishi M."/>
            <person name="Ohta I."/>
            <person name="Ohta T."/>
            <person name="Okamoto M."/>
            <person name="Ono N."/>
            <person name="Saji S."/>
            <person name="Sakaguchi M."/>
            <person name="Sakai K."/>
            <person name="Shibata M."/>
            <person name="Shimokawa T."/>
            <person name="Song J."/>
            <person name="Takazaki Y."/>
            <person name="Terasawa K."/>
            <person name="Tsugane M."/>
            <person name="Tsuji K."/>
            <person name="Ueda S."/>
            <person name="Waki K."/>
            <person name="Yamagata H."/>
            <person name="Yamamoto M."/>
            <person name="Yamamoto S."/>
            <person name="Yamane H."/>
            <person name="Yoshiki S."/>
            <person name="Yoshihara R."/>
            <person name="Yukawa K."/>
            <person name="Zhong H."/>
            <person name="Yano M."/>
            <person name="Yuan Q."/>
            <person name="Ouyang S."/>
            <person name="Liu J."/>
            <person name="Jones K.M."/>
            <person name="Gansberger K."/>
            <person name="Moffat K."/>
            <person name="Hill J."/>
            <person name="Bera J."/>
            <person name="Fadrosh D."/>
            <person name="Jin S."/>
            <person name="Johri S."/>
            <person name="Kim M."/>
            <person name="Overton L."/>
            <person name="Reardon M."/>
            <person name="Tsitrin T."/>
            <person name="Vuong H."/>
            <person name="Weaver B."/>
            <person name="Ciecko A."/>
            <person name="Tallon L."/>
            <person name="Jackson J."/>
            <person name="Pai G."/>
            <person name="Aken S.V."/>
            <person name="Utterback T."/>
            <person name="Reidmuller S."/>
            <person name="Feldblyum T."/>
            <person name="Hsiao J."/>
            <person name="Zismann V."/>
            <person name="Iobst S."/>
            <person name="de Vazeille A.R."/>
            <person name="Buell C.R."/>
            <person name="Ying K."/>
            <person name="Li Y."/>
            <person name="Lu T."/>
            <person name="Huang Y."/>
            <person name="Zhao Q."/>
            <person name="Feng Q."/>
            <person name="Zhang L."/>
            <person name="Zhu J."/>
            <person name="Weng Q."/>
            <person name="Mu J."/>
            <person name="Lu Y."/>
            <person name="Fan D."/>
            <person name="Liu Y."/>
            <person name="Guan J."/>
            <person name="Zhang Y."/>
            <person name="Yu S."/>
            <person name="Liu X."/>
            <person name="Zhang Y."/>
            <person name="Hong G."/>
            <person name="Han B."/>
            <person name="Choisne N."/>
            <person name="Demange N."/>
            <person name="Orjeda G."/>
            <person name="Samain S."/>
            <person name="Cattolico L."/>
            <person name="Pelletier E."/>
            <person name="Couloux A."/>
            <person name="Segurens B."/>
            <person name="Wincker P."/>
            <person name="D'Hont A."/>
            <person name="Scarpelli C."/>
            <person name="Weissenbach J."/>
            <person name="Salanoubat M."/>
            <person name="Quetier F."/>
            <person name="Yu Y."/>
            <person name="Kim H.R."/>
            <person name="Rambo T."/>
            <person name="Currie J."/>
            <person name="Collura K."/>
            <person name="Luo M."/>
            <person name="Yang T."/>
            <person name="Ammiraju J.S.S."/>
            <person name="Engler F."/>
            <person name="Soderlund C."/>
            <person name="Wing R.A."/>
            <person name="Palmer L.E."/>
            <person name="de la Bastide M."/>
            <person name="Spiegel L."/>
            <person name="Nascimento L."/>
            <person name="Zutavern T."/>
            <person name="O'Shaughnessy A."/>
            <person name="Dike S."/>
            <person name="Dedhia N."/>
            <person name="Preston R."/>
            <person name="Balija V."/>
            <person name="McCombie W.R."/>
            <person name="Chow T."/>
            <person name="Chen H."/>
            <person name="Chung M."/>
            <person name="Chen C."/>
            <person name="Shaw J."/>
            <person name="Wu H."/>
            <person name="Hsiao K."/>
            <person name="Chao Y."/>
            <person name="Chu M."/>
            <person name="Cheng C."/>
            <person name="Hour A."/>
            <person name="Lee P."/>
            <person name="Lin S."/>
            <person name="Lin Y."/>
            <person name="Liou J."/>
            <person name="Liu S."/>
            <person name="Hsing Y."/>
            <person name="Raghuvanshi S."/>
            <person name="Mohanty A."/>
            <person name="Bharti A.K."/>
            <person name="Gaur A."/>
            <person name="Gupta V."/>
            <person name="Kumar D."/>
            <person name="Ravi V."/>
            <person name="Vij S."/>
            <person name="Kapur A."/>
            <person name="Khurana P."/>
            <person name="Khurana P."/>
            <person name="Khurana J.P."/>
            <person name="Tyagi A.K."/>
            <person name="Gaikwad K."/>
            <person name="Singh A."/>
            <person name="Dalal V."/>
            <person name="Srivastava S."/>
            <person name="Dixit A."/>
            <person name="Pal A.K."/>
            <person name="Ghazi I.A."/>
            <person name="Yadav M."/>
            <person name="Pandit A."/>
            <person name="Bhargava A."/>
            <person name="Sureshbabu K."/>
            <person name="Batra K."/>
            <person name="Sharma T.R."/>
            <person name="Mohapatra T."/>
            <person name="Singh N.K."/>
            <person name="Messing J."/>
            <person name="Nelson A.B."/>
            <person name="Fuks G."/>
            <person name="Kavchok S."/>
            <person name="Keizer G."/>
            <person name="Linton E."/>
            <person name="Llaca V."/>
            <person name="Song R."/>
            <person name="Tanyolac B."/>
            <person name="Young S."/>
            <person name="Ho-Il K."/>
            <person name="Hahn J.H."/>
            <person name="Sangsakoo G."/>
            <person name="Vanavichit A."/>
            <person name="de Mattos Luiz.A.T."/>
            <person name="Zimmer P.D."/>
            <person name="Malone G."/>
            <person name="Dellagostin O."/>
            <person name="de Oliveira A.C."/>
            <person name="Bevan M."/>
            <person name="Bancroft I."/>
            <person name="Minx P."/>
            <person name="Cordum H."/>
            <person name="Wilson R."/>
            <person name="Cheng Z."/>
            <person name="Jin W."/>
            <person name="Jiang J."/>
            <person name="Leong S.A."/>
            <person name="Iwama H."/>
            <person name="Gojobori T."/>
            <person name="Itoh T."/>
            <person name="Niimura Y."/>
            <person name="Fujii Y."/>
            <person name="Habara T."/>
            <person name="Sakai H."/>
            <person name="Sato Y."/>
            <person name="Wilson G."/>
            <person name="Kumar K."/>
            <person name="McCouch S."/>
            <person name="Juretic N."/>
            <person name="Hoen D."/>
            <person name="Wright S."/>
            <person name="Bruskiewich R."/>
            <person name="Bureau T."/>
            <person name="Miyao A."/>
            <person name="Hirochika H."/>
            <person name="Nishikawa T."/>
            <person name="Kadowaki K."/>
            <person name="Sugiura M."/>
            <person name="Burr B."/>
            <person name="Sasaki T."/>
        </authorList>
    </citation>
    <scope>NUCLEOTIDE SEQUENCE [LARGE SCALE GENOMIC DNA]</scope>
    <source>
        <strain evidence="4">cv. Nipponbare</strain>
    </source>
</reference>